<accession>A0AAV2ET17</accession>
<keyword evidence="3" id="KW-0489">Methyltransferase</keyword>
<dbReference type="PANTHER" id="PTHR43591">
    <property type="entry name" value="METHYLTRANSFERASE"/>
    <property type="match status" value="1"/>
</dbReference>
<gene>
    <name evidence="9" type="ORF">LTRI10_LOCUS29844</name>
</gene>
<proteinExistence type="inferred from homology"/>
<comment type="similarity">
    <text evidence="1">Belongs to the methyltransferase superfamily.</text>
</comment>
<dbReference type="GO" id="GO:0010287">
    <property type="term" value="C:plastoglobule"/>
    <property type="evidence" value="ECO:0007669"/>
    <property type="project" value="UniProtKB-SubCell"/>
</dbReference>
<comment type="subcellular location">
    <subcellularLocation>
        <location evidence="7">Plastid</location>
        <location evidence="7">Chloroplast</location>
        <location evidence="7">Plastoglobule</location>
    </subcellularLocation>
</comment>
<keyword evidence="4" id="KW-0934">Plastid</keyword>
<keyword evidence="5" id="KW-0808">Transferase</keyword>
<reference evidence="9 10" key="1">
    <citation type="submission" date="2024-04" db="EMBL/GenBank/DDBJ databases">
        <authorList>
            <person name="Fracassetti M."/>
        </authorList>
    </citation>
    <scope>NUCLEOTIDE SEQUENCE [LARGE SCALE GENOMIC DNA]</scope>
</reference>
<dbReference type="FunFam" id="3.40.50.150:FF:000144">
    <property type="entry name" value="Putative methyltransferase, chloroplastic"/>
    <property type="match status" value="1"/>
</dbReference>
<evidence type="ECO:0000259" key="8">
    <source>
        <dbReference type="Pfam" id="PF08241"/>
    </source>
</evidence>
<evidence type="ECO:0000256" key="2">
    <source>
        <dbReference type="ARBA" id="ARBA00022528"/>
    </source>
</evidence>
<dbReference type="InterPro" id="IPR013216">
    <property type="entry name" value="Methyltransf_11"/>
</dbReference>
<evidence type="ECO:0000313" key="10">
    <source>
        <dbReference type="Proteomes" id="UP001497516"/>
    </source>
</evidence>
<feature type="domain" description="Methyltransferase type 11" evidence="8">
    <location>
        <begin position="189"/>
        <end position="289"/>
    </location>
</feature>
<dbReference type="GO" id="GO:0032259">
    <property type="term" value="P:methylation"/>
    <property type="evidence" value="ECO:0007669"/>
    <property type="project" value="UniProtKB-KW"/>
</dbReference>
<name>A0AAV2ET17_9ROSI</name>
<evidence type="ECO:0000256" key="5">
    <source>
        <dbReference type="ARBA" id="ARBA00022679"/>
    </source>
</evidence>
<evidence type="ECO:0000256" key="6">
    <source>
        <dbReference type="ARBA" id="ARBA00022946"/>
    </source>
</evidence>
<dbReference type="SUPFAM" id="SSF53335">
    <property type="entry name" value="S-adenosyl-L-methionine-dependent methyltransferases"/>
    <property type="match status" value="1"/>
</dbReference>
<keyword evidence="2" id="KW-0150">Chloroplast</keyword>
<evidence type="ECO:0000256" key="1">
    <source>
        <dbReference type="ARBA" id="ARBA00008361"/>
    </source>
</evidence>
<evidence type="ECO:0000256" key="4">
    <source>
        <dbReference type="ARBA" id="ARBA00022640"/>
    </source>
</evidence>
<dbReference type="PANTHER" id="PTHR43591:SF46">
    <property type="entry name" value="OS08G0411200 PROTEIN"/>
    <property type="match status" value="1"/>
</dbReference>
<dbReference type="Pfam" id="PF08241">
    <property type="entry name" value="Methyltransf_11"/>
    <property type="match status" value="1"/>
</dbReference>
<evidence type="ECO:0000256" key="7">
    <source>
        <dbReference type="ARBA" id="ARBA00060463"/>
    </source>
</evidence>
<dbReference type="Proteomes" id="UP001497516">
    <property type="component" value="Chromosome 5"/>
</dbReference>
<evidence type="ECO:0000256" key="3">
    <source>
        <dbReference type="ARBA" id="ARBA00022603"/>
    </source>
</evidence>
<dbReference type="GO" id="GO:0008757">
    <property type="term" value="F:S-adenosylmethionine-dependent methyltransferase activity"/>
    <property type="evidence" value="ECO:0007669"/>
    <property type="project" value="InterPro"/>
</dbReference>
<dbReference type="Gene3D" id="3.40.50.150">
    <property type="entry name" value="Vaccinia Virus protein VP39"/>
    <property type="match status" value="1"/>
</dbReference>
<dbReference type="InterPro" id="IPR029063">
    <property type="entry name" value="SAM-dependent_MTases_sf"/>
</dbReference>
<keyword evidence="10" id="KW-1185">Reference proteome</keyword>
<evidence type="ECO:0000313" key="9">
    <source>
        <dbReference type="EMBL" id="CAL1388949.1"/>
    </source>
</evidence>
<dbReference type="CDD" id="cd02440">
    <property type="entry name" value="AdoMet_MTases"/>
    <property type="match status" value="1"/>
</dbReference>
<protein>
    <recommendedName>
        <fullName evidence="8">Methyltransferase type 11 domain-containing protein</fullName>
    </recommendedName>
</protein>
<sequence length="358" mass="38570">MASAAIGGKLSSALLPGSNHNSCLVRVVPARPLAFRRRLPARLLLASSASSVETTLMETIVAGKEVSGGGGGDWDNILACPICYRPLSLISDGLLTVDSASRASLECSCCRKTYYGKETHVELIAASGAKTYVNPMPLATEFFRLPLISFIYERGWRQNFVFGGFPGAEKEFELLKNYVKPVLGGGNIVDASCGSGLFSRLFAKSGLFSLVVALDYSENMLKQCYEFVNQESDFPKEKLLLVRADIARLPFLTGSIDALHAGAAIHCWPSPSSAVAEISRVLKPGGVFVGTTYILDGPFNFIPFLGAIRQNVSEISGAYSFISEGELEDICQACGLEGFTCVRNRQFVMFSATKAKPL</sequence>
<dbReference type="EMBL" id="OZ034818">
    <property type="protein sequence ID" value="CAL1388949.1"/>
    <property type="molecule type" value="Genomic_DNA"/>
</dbReference>
<keyword evidence="6" id="KW-0809">Transit peptide</keyword>
<organism evidence="9 10">
    <name type="scientific">Linum trigynum</name>
    <dbReference type="NCBI Taxonomy" id="586398"/>
    <lineage>
        <taxon>Eukaryota</taxon>
        <taxon>Viridiplantae</taxon>
        <taxon>Streptophyta</taxon>
        <taxon>Embryophyta</taxon>
        <taxon>Tracheophyta</taxon>
        <taxon>Spermatophyta</taxon>
        <taxon>Magnoliopsida</taxon>
        <taxon>eudicotyledons</taxon>
        <taxon>Gunneridae</taxon>
        <taxon>Pentapetalae</taxon>
        <taxon>rosids</taxon>
        <taxon>fabids</taxon>
        <taxon>Malpighiales</taxon>
        <taxon>Linaceae</taxon>
        <taxon>Linum</taxon>
    </lineage>
</organism>
<dbReference type="AlphaFoldDB" id="A0AAV2ET17"/>